<evidence type="ECO:0000313" key="1">
    <source>
        <dbReference type="EMBL" id="SFK84440.1"/>
    </source>
</evidence>
<name>A0A1I4CUZ5_9HYPH</name>
<keyword evidence="2" id="KW-1185">Reference proteome</keyword>
<dbReference type="Proteomes" id="UP000323300">
    <property type="component" value="Unassembled WGS sequence"/>
</dbReference>
<evidence type="ECO:0000313" key="2">
    <source>
        <dbReference type="Proteomes" id="UP000323300"/>
    </source>
</evidence>
<protein>
    <submittedName>
        <fullName evidence="1">Uncharacterized protein</fullName>
    </submittedName>
</protein>
<gene>
    <name evidence="1" type="ORF">SAMN04488498_114100</name>
</gene>
<proteinExistence type="predicted"/>
<dbReference type="AlphaFoldDB" id="A0A1I4CUZ5"/>
<organism evidence="1 2">
    <name type="scientific">Neomesorhizobium albiziae</name>
    <dbReference type="NCBI Taxonomy" id="335020"/>
    <lineage>
        <taxon>Bacteria</taxon>
        <taxon>Pseudomonadati</taxon>
        <taxon>Pseudomonadota</taxon>
        <taxon>Alphaproteobacteria</taxon>
        <taxon>Hyphomicrobiales</taxon>
        <taxon>Phyllobacteriaceae</taxon>
        <taxon>Neomesorhizobium</taxon>
    </lineage>
</organism>
<dbReference type="RefSeq" id="WP_188130492.1">
    <property type="nucleotide sequence ID" value="NZ_BSPE01000024.1"/>
</dbReference>
<reference evidence="1 2" key="1">
    <citation type="submission" date="2016-10" db="EMBL/GenBank/DDBJ databases">
        <authorList>
            <person name="Varghese N."/>
            <person name="Submissions S."/>
        </authorList>
    </citation>
    <scope>NUCLEOTIDE SEQUENCE [LARGE SCALE GENOMIC DNA]</scope>
    <source>
        <strain evidence="1 2">DSM 21822</strain>
    </source>
</reference>
<sequence>MPFSRYNGVFEPADLELLQRVFNQLCYERRLAQKDREQREDLATQIIREFNSGTTDEADLLQAFSRRHRRA</sequence>
<dbReference type="EMBL" id="FOSL01000014">
    <property type="protein sequence ID" value="SFK84440.1"/>
    <property type="molecule type" value="Genomic_DNA"/>
</dbReference>
<accession>A0A1I4CUZ5</accession>